<dbReference type="InterPro" id="IPR053140">
    <property type="entry name" value="GDSL_Rv0518-like"/>
</dbReference>
<dbReference type="Proteomes" id="UP000037397">
    <property type="component" value="Unassembled WGS sequence"/>
</dbReference>
<dbReference type="Pfam" id="PF13472">
    <property type="entry name" value="Lipase_GDSL_2"/>
    <property type="match status" value="1"/>
</dbReference>
<evidence type="ECO:0000259" key="1">
    <source>
        <dbReference type="Pfam" id="PF13472"/>
    </source>
</evidence>
<dbReference type="AlphaFoldDB" id="A0A0L6CMM3"/>
<dbReference type="PANTHER" id="PTHR43784:SF2">
    <property type="entry name" value="GDSL-LIKE LIPASE_ACYLHYDROLASE, PUTATIVE (AFU_ORTHOLOGUE AFUA_2G00820)-RELATED"/>
    <property type="match status" value="1"/>
</dbReference>
<organism evidence="2 3">
    <name type="scientific">Luteipulveratus halotolerans</name>
    <dbReference type="NCBI Taxonomy" id="1631356"/>
    <lineage>
        <taxon>Bacteria</taxon>
        <taxon>Bacillati</taxon>
        <taxon>Actinomycetota</taxon>
        <taxon>Actinomycetes</taxon>
        <taxon>Micrococcales</taxon>
        <taxon>Dermacoccaceae</taxon>
        <taxon>Luteipulveratus</taxon>
    </lineage>
</organism>
<name>A0A0L6CMM3_9MICO</name>
<dbReference type="InterPro" id="IPR036514">
    <property type="entry name" value="SGNH_hydro_sf"/>
</dbReference>
<dbReference type="OrthoDB" id="3465773at2"/>
<comment type="caution">
    <text evidence="2">The sequence shown here is derived from an EMBL/GenBank/DDBJ whole genome shotgun (WGS) entry which is preliminary data.</text>
</comment>
<evidence type="ECO:0000313" key="3">
    <source>
        <dbReference type="Proteomes" id="UP000037397"/>
    </source>
</evidence>
<dbReference type="SUPFAM" id="SSF52266">
    <property type="entry name" value="SGNH hydrolase"/>
    <property type="match status" value="1"/>
</dbReference>
<dbReference type="InterPro" id="IPR013830">
    <property type="entry name" value="SGNH_hydro"/>
</dbReference>
<dbReference type="PANTHER" id="PTHR43784">
    <property type="entry name" value="GDSL-LIKE LIPASE/ACYLHYDROLASE, PUTATIVE (AFU_ORTHOLOGUE AFUA_2G00820)-RELATED"/>
    <property type="match status" value="1"/>
</dbReference>
<sequence>MPEYSRYLALGDSQTEGLWDGDDTTGVRGWADRSAEHLAATNPVVAYANLAVRGLRAHQIRETQLDAALALKPDIATVVAGMYDLIRPSYDADAVTADLEVMFKALRESGAVVATCTFPDVGRIAPLAKPLRGRVIDLNERIRRLARQYDVHVLDAEPHAAVTDARIWASDRLHANSLGHQRIAAGMAEAVGLPGFDDAWTRPLPPAAPQRLHDRMIVETRWLAGFFGPWIVRRVRGRSSADGRVAKRPELAPVDVAPGFDTGLA</sequence>
<dbReference type="CDD" id="cd01832">
    <property type="entry name" value="SGNH_hydrolase_like_1"/>
    <property type="match status" value="1"/>
</dbReference>
<feature type="domain" description="SGNH hydrolase-type esterase" evidence="1">
    <location>
        <begin position="9"/>
        <end position="182"/>
    </location>
</feature>
<dbReference type="Gene3D" id="3.40.50.1110">
    <property type="entry name" value="SGNH hydrolase"/>
    <property type="match status" value="1"/>
</dbReference>
<reference evidence="3" key="1">
    <citation type="submission" date="2015-03" db="EMBL/GenBank/DDBJ databases">
        <title>Luteipulveratus halotolerans sp. nov., a novel actinobacterium (Dermacoccaceae) from Sarawak, Malaysia.</title>
        <authorList>
            <person name="Juboi H."/>
            <person name="Basik A."/>
            <person name="Shamsul S.S."/>
            <person name="Arnold P."/>
            <person name="Schmitt E.K."/>
            <person name="Sanglier J.-J."/>
            <person name="Yeo T."/>
        </authorList>
    </citation>
    <scope>NUCLEOTIDE SEQUENCE [LARGE SCALE GENOMIC DNA]</scope>
    <source>
        <strain evidence="3">C296001</strain>
    </source>
</reference>
<dbReference type="PATRIC" id="fig|1631356.3.peg.3875"/>
<protein>
    <submittedName>
        <fullName evidence="2">Lysophospholipase</fullName>
    </submittedName>
</protein>
<gene>
    <name evidence="2" type="ORF">VV01_19330</name>
</gene>
<proteinExistence type="predicted"/>
<accession>A0A0L6CMM3</accession>
<keyword evidence="3" id="KW-1185">Reference proteome</keyword>
<evidence type="ECO:0000313" key="2">
    <source>
        <dbReference type="EMBL" id="KNX38803.1"/>
    </source>
</evidence>
<dbReference type="EMBL" id="LAIR01000002">
    <property type="protein sequence ID" value="KNX38803.1"/>
    <property type="molecule type" value="Genomic_DNA"/>
</dbReference>
<dbReference type="STRING" id="1631356.VV01_19330"/>